<keyword evidence="2" id="KW-1185">Reference proteome</keyword>
<name>A0ABV9QQM8_9GAMM</name>
<dbReference type="Proteomes" id="UP001595886">
    <property type="component" value="Unassembled WGS sequence"/>
</dbReference>
<evidence type="ECO:0000313" key="1">
    <source>
        <dbReference type="EMBL" id="MFC4819201.1"/>
    </source>
</evidence>
<protein>
    <submittedName>
        <fullName evidence="1">Uncharacterized protein</fullName>
    </submittedName>
</protein>
<dbReference type="EMBL" id="JBHSHD010000003">
    <property type="protein sequence ID" value="MFC4819201.1"/>
    <property type="molecule type" value="Genomic_DNA"/>
</dbReference>
<proteinExistence type="predicted"/>
<dbReference type="RefSeq" id="WP_380018950.1">
    <property type="nucleotide sequence ID" value="NZ_JBHSHD010000003.1"/>
</dbReference>
<reference evidence="2" key="1">
    <citation type="journal article" date="2019" name="Int. J. Syst. Evol. Microbiol.">
        <title>The Global Catalogue of Microorganisms (GCM) 10K type strain sequencing project: providing services to taxonomists for standard genome sequencing and annotation.</title>
        <authorList>
            <consortium name="The Broad Institute Genomics Platform"/>
            <consortium name="The Broad Institute Genome Sequencing Center for Infectious Disease"/>
            <person name="Wu L."/>
            <person name="Ma J."/>
        </authorList>
    </citation>
    <scope>NUCLEOTIDE SEQUENCE [LARGE SCALE GENOMIC DNA]</scope>
    <source>
        <strain evidence="2">CCUG 30340</strain>
    </source>
</reference>
<evidence type="ECO:0000313" key="2">
    <source>
        <dbReference type="Proteomes" id="UP001595886"/>
    </source>
</evidence>
<organism evidence="1 2">
    <name type="scientific">Dokdonella ginsengisoli</name>
    <dbReference type="NCBI Taxonomy" id="363846"/>
    <lineage>
        <taxon>Bacteria</taxon>
        <taxon>Pseudomonadati</taxon>
        <taxon>Pseudomonadota</taxon>
        <taxon>Gammaproteobacteria</taxon>
        <taxon>Lysobacterales</taxon>
        <taxon>Rhodanobacteraceae</taxon>
        <taxon>Dokdonella</taxon>
    </lineage>
</organism>
<comment type="caution">
    <text evidence="1">The sequence shown here is derived from an EMBL/GenBank/DDBJ whole genome shotgun (WGS) entry which is preliminary data.</text>
</comment>
<sequence>MTELVDLEDLNLLRFPRSPRNPKTLQRLARNGDLPGARMIGGRWFVDLEKFDAPATSMPTALAFEPIEVTRARVRMLVEQGRR</sequence>
<accession>A0ABV9QQM8</accession>
<gene>
    <name evidence="1" type="ORF">ACFO6Q_02635</name>
</gene>